<accession>A0A0F9WA88</accession>
<gene>
    <name evidence="2" type="ORF">LCGC14_0384120</name>
</gene>
<keyword evidence="1" id="KW-0812">Transmembrane</keyword>
<evidence type="ECO:0000256" key="1">
    <source>
        <dbReference type="SAM" id="Phobius"/>
    </source>
</evidence>
<reference evidence="2" key="1">
    <citation type="journal article" date="2015" name="Nature">
        <title>Complex archaea that bridge the gap between prokaryotes and eukaryotes.</title>
        <authorList>
            <person name="Spang A."/>
            <person name="Saw J.H."/>
            <person name="Jorgensen S.L."/>
            <person name="Zaremba-Niedzwiedzka K."/>
            <person name="Martijn J."/>
            <person name="Lind A.E."/>
            <person name="van Eijk R."/>
            <person name="Schleper C."/>
            <person name="Guy L."/>
            <person name="Ettema T.J."/>
        </authorList>
    </citation>
    <scope>NUCLEOTIDE SEQUENCE</scope>
</reference>
<evidence type="ECO:0000313" key="2">
    <source>
        <dbReference type="EMBL" id="KKN75038.1"/>
    </source>
</evidence>
<protein>
    <submittedName>
        <fullName evidence="2">Uncharacterized protein</fullName>
    </submittedName>
</protein>
<comment type="caution">
    <text evidence="2">The sequence shown here is derived from an EMBL/GenBank/DDBJ whole genome shotgun (WGS) entry which is preliminary data.</text>
</comment>
<name>A0A0F9WA88_9ZZZZ</name>
<organism evidence="2">
    <name type="scientific">marine sediment metagenome</name>
    <dbReference type="NCBI Taxonomy" id="412755"/>
    <lineage>
        <taxon>unclassified sequences</taxon>
        <taxon>metagenomes</taxon>
        <taxon>ecological metagenomes</taxon>
    </lineage>
</organism>
<keyword evidence="1" id="KW-1133">Transmembrane helix</keyword>
<sequence>MMDGKSIAELLGAGGILSFIGVIFRMQNKRTSELAEKTVLREGCKERHGTIDRRLAQGEDQFKTMTETQTAQGLLLVRIDERVTALALKNGITIKEG</sequence>
<proteinExistence type="predicted"/>
<dbReference type="AlphaFoldDB" id="A0A0F9WA88"/>
<keyword evidence="1" id="KW-0472">Membrane</keyword>
<feature type="transmembrane region" description="Helical" evidence="1">
    <location>
        <begin position="6"/>
        <end position="24"/>
    </location>
</feature>
<dbReference type="EMBL" id="LAZR01000316">
    <property type="protein sequence ID" value="KKN75038.1"/>
    <property type="molecule type" value="Genomic_DNA"/>
</dbReference>